<dbReference type="Proteomes" id="UP001303760">
    <property type="component" value="Unassembled WGS sequence"/>
</dbReference>
<organism evidence="1 2">
    <name type="scientific">Achaetomium macrosporum</name>
    <dbReference type="NCBI Taxonomy" id="79813"/>
    <lineage>
        <taxon>Eukaryota</taxon>
        <taxon>Fungi</taxon>
        <taxon>Dikarya</taxon>
        <taxon>Ascomycota</taxon>
        <taxon>Pezizomycotina</taxon>
        <taxon>Sordariomycetes</taxon>
        <taxon>Sordariomycetidae</taxon>
        <taxon>Sordariales</taxon>
        <taxon>Chaetomiaceae</taxon>
        <taxon>Achaetomium</taxon>
    </lineage>
</organism>
<dbReference type="EMBL" id="MU860673">
    <property type="protein sequence ID" value="KAK4233088.1"/>
    <property type="molecule type" value="Genomic_DNA"/>
</dbReference>
<evidence type="ECO:0000313" key="1">
    <source>
        <dbReference type="EMBL" id="KAK4233088.1"/>
    </source>
</evidence>
<name>A0AAN7H6A6_9PEZI</name>
<dbReference type="AlphaFoldDB" id="A0AAN7H6A6"/>
<keyword evidence="2" id="KW-1185">Reference proteome</keyword>
<reference evidence="1" key="1">
    <citation type="journal article" date="2023" name="Mol. Phylogenet. Evol.">
        <title>Genome-scale phylogeny and comparative genomics of the fungal order Sordariales.</title>
        <authorList>
            <person name="Hensen N."/>
            <person name="Bonometti L."/>
            <person name="Westerberg I."/>
            <person name="Brannstrom I.O."/>
            <person name="Guillou S."/>
            <person name="Cros-Aarteil S."/>
            <person name="Calhoun S."/>
            <person name="Haridas S."/>
            <person name="Kuo A."/>
            <person name="Mondo S."/>
            <person name="Pangilinan J."/>
            <person name="Riley R."/>
            <person name="LaButti K."/>
            <person name="Andreopoulos B."/>
            <person name="Lipzen A."/>
            <person name="Chen C."/>
            <person name="Yan M."/>
            <person name="Daum C."/>
            <person name="Ng V."/>
            <person name="Clum A."/>
            <person name="Steindorff A."/>
            <person name="Ohm R.A."/>
            <person name="Martin F."/>
            <person name="Silar P."/>
            <person name="Natvig D.O."/>
            <person name="Lalanne C."/>
            <person name="Gautier V."/>
            <person name="Ament-Velasquez S.L."/>
            <person name="Kruys A."/>
            <person name="Hutchinson M.I."/>
            <person name="Powell A.J."/>
            <person name="Barry K."/>
            <person name="Miller A.N."/>
            <person name="Grigoriev I.V."/>
            <person name="Debuchy R."/>
            <person name="Gladieux P."/>
            <person name="Hiltunen Thoren M."/>
            <person name="Johannesson H."/>
        </authorList>
    </citation>
    <scope>NUCLEOTIDE SEQUENCE</scope>
    <source>
        <strain evidence="1">CBS 532.94</strain>
    </source>
</reference>
<protein>
    <submittedName>
        <fullName evidence="1">Uncharacterized protein</fullName>
    </submittedName>
</protein>
<comment type="caution">
    <text evidence="1">The sequence shown here is derived from an EMBL/GenBank/DDBJ whole genome shotgun (WGS) entry which is preliminary data.</text>
</comment>
<evidence type="ECO:0000313" key="2">
    <source>
        <dbReference type="Proteomes" id="UP001303760"/>
    </source>
</evidence>
<proteinExistence type="predicted"/>
<gene>
    <name evidence="1" type="ORF">C8A03DRAFT_39227</name>
</gene>
<sequence>MAFNATPRNPRWAFPISASANLDTGYQKLRGKPDKAYAYVCWCQPPFLDKDNDEDEDENEDDWRKQGACDAGKTCLCTKPAQEHPDHKRISTWAARCKFLATVDMAQYRNPDNFEMHTFTDHEAYGVMEVIENLLLDFVEADSNWREQWAVCETLAFFLQTDLVEGLLMIDDPKWRVELVRLVSRAFLAMLARLERDHRLGPNSEVRNLGLIMSLFVKVGRDMSETYVLSGLKEDTVELRGHDGSTTTHGITLPDVTLDLDTTEPLPPQTPDDPWNTAEAFRKYEKKHGRLRGPLELPMIGGDEYDITTWDAARRKKASLTGHDPFSQRELIALRMGMTMQFA</sequence>
<reference evidence="1" key="2">
    <citation type="submission" date="2023-05" db="EMBL/GenBank/DDBJ databases">
        <authorList>
            <consortium name="Lawrence Berkeley National Laboratory"/>
            <person name="Steindorff A."/>
            <person name="Hensen N."/>
            <person name="Bonometti L."/>
            <person name="Westerberg I."/>
            <person name="Brannstrom I.O."/>
            <person name="Guillou S."/>
            <person name="Cros-Aarteil S."/>
            <person name="Calhoun S."/>
            <person name="Haridas S."/>
            <person name="Kuo A."/>
            <person name="Mondo S."/>
            <person name="Pangilinan J."/>
            <person name="Riley R."/>
            <person name="Labutti K."/>
            <person name="Andreopoulos B."/>
            <person name="Lipzen A."/>
            <person name="Chen C."/>
            <person name="Yanf M."/>
            <person name="Daum C."/>
            <person name="Ng V."/>
            <person name="Clum A."/>
            <person name="Ohm R."/>
            <person name="Martin F."/>
            <person name="Silar P."/>
            <person name="Natvig D."/>
            <person name="Lalanne C."/>
            <person name="Gautier V."/>
            <person name="Ament-Velasquez S.L."/>
            <person name="Kruys A."/>
            <person name="Hutchinson M.I."/>
            <person name="Powell A.J."/>
            <person name="Barry K."/>
            <person name="Miller A.N."/>
            <person name="Grigoriev I.V."/>
            <person name="Debuchy R."/>
            <person name="Gladieux P."/>
            <person name="Thoren M.H."/>
            <person name="Johannesson H."/>
        </authorList>
    </citation>
    <scope>NUCLEOTIDE SEQUENCE</scope>
    <source>
        <strain evidence="1">CBS 532.94</strain>
    </source>
</reference>
<accession>A0AAN7H6A6</accession>